<evidence type="ECO:0000256" key="11">
    <source>
        <dbReference type="ARBA" id="ARBA00023292"/>
    </source>
</evidence>
<feature type="disulfide bond" evidence="13">
    <location>
        <begin position="1008"/>
        <end position="1017"/>
    </location>
</feature>
<evidence type="ECO:0000256" key="3">
    <source>
        <dbReference type="ARBA" id="ARBA00022530"/>
    </source>
</evidence>
<feature type="domain" description="Laminin EGF-like" evidence="15">
    <location>
        <begin position="1605"/>
        <end position="1651"/>
    </location>
</feature>
<dbReference type="OrthoDB" id="8545473at2759"/>
<feature type="disulfide bond" evidence="13">
    <location>
        <begin position="1155"/>
        <end position="1164"/>
    </location>
</feature>
<dbReference type="SMART" id="SM00281">
    <property type="entry name" value="LamB"/>
    <property type="match status" value="2"/>
</dbReference>
<evidence type="ECO:0000256" key="1">
    <source>
        <dbReference type="ARBA" id="ARBA00004302"/>
    </source>
</evidence>
<comment type="caution">
    <text evidence="13">Lacks conserved residue(s) required for the propagation of feature annotation.</text>
</comment>
<feature type="domain" description="Laminin EGF-like" evidence="15">
    <location>
        <begin position="1229"/>
        <end position="1274"/>
    </location>
</feature>
<dbReference type="Gene3D" id="2.10.25.10">
    <property type="entry name" value="Laminin"/>
    <property type="match status" value="14"/>
</dbReference>
<feature type="domain" description="Laminin IV type A" evidence="16">
    <location>
        <begin position="1369"/>
        <end position="1561"/>
    </location>
</feature>
<feature type="disulfide bond" evidence="13">
    <location>
        <begin position="1229"/>
        <end position="1241"/>
    </location>
</feature>
<dbReference type="EnsemblMetazoa" id="AAEL001493-RC">
    <property type="protein sequence ID" value="AAEL001493-PC"/>
    <property type="gene ID" value="AAEL001493"/>
</dbReference>
<feature type="disulfide bond" evidence="13">
    <location>
        <begin position="1250"/>
        <end position="1259"/>
    </location>
</feature>
<feature type="domain" description="Laminin IV type A" evidence="16">
    <location>
        <begin position="596"/>
        <end position="790"/>
    </location>
</feature>
<proteinExistence type="predicted"/>
<evidence type="ECO:0000313" key="19">
    <source>
        <dbReference type="Proteomes" id="UP000008820"/>
    </source>
</evidence>
<feature type="domain" description="Laminin EGF-like" evidence="15">
    <location>
        <begin position="828"/>
        <end position="878"/>
    </location>
</feature>
<evidence type="ECO:0000256" key="8">
    <source>
        <dbReference type="ARBA" id="ARBA00023054"/>
    </source>
</evidence>
<dbReference type="Gene3D" id="2.60.120.260">
    <property type="entry name" value="Galactose-binding domain-like"/>
    <property type="match status" value="1"/>
</dbReference>
<feature type="disulfide bond" evidence="13">
    <location>
        <begin position="1136"/>
        <end position="1153"/>
    </location>
</feature>
<dbReference type="FunFam" id="2.10.25.10:FF:000580">
    <property type="entry name" value="Wing blister, isoform B"/>
    <property type="match status" value="1"/>
</dbReference>
<feature type="disulfide bond" evidence="13">
    <location>
        <begin position="1106"/>
        <end position="1115"/>
    </location>
</feature>
<evidence type="ECO:0000313" key="18">
    <source>
        <dbReference type="EnsemblMetazoa" id="AAEL001493-PC"/>
    </source>
</evidence>
<dbReference type="SMART" id="SM00136">
    <property type="entry name" value="LamNT"/>
    <property type="match status" value="1"/>
</dbReference>
<sequence length="3303" mass="366846">MWSISGLLMAFLGACCLLAASANAKLGRDDVDIEEMLRDDPFSNQRDEDFGSGEIRIAQPMRHRNGRMRIGQLRRGGHRTRHSKHDLKLLSGLTSSSAVDYDHGFQKPTGLWPSFFNVAMRATISVNATCGQHGKEEYCRLQDPHRSRSSQCGICDGNNPDLEKRHPITNIVDGTNSWWQSPTMHKSSKNDRVTISLDLGQIYQVVFFTMRAAISPLPAAWALEKSTDGKVYSAWQYFAADDDECRERFGLAAHSANYIFKNDSEVICSTQFSSIDPLESGEINLSLITGRPSEKTTSQELLNFTLARYIRIRLLRMHTAVFRDGVSADSGVDIQAQAKRSFYTIRSLRIGGRCFCSGHAAKCKANDNNIDNLPRCECMHNTCGTHCDRCCPLYNQRPYRVGTPFQANKCEKCECNGHAKECYYDRDVDEKGLSVNVRGKLSGGGVCMNCTKFTTGINCEKCIPFYYRPAERMPNAEEPCVPCSCSAKGSTGECNPIGGECVCKEGFTGSRCMECAPGYHGENCTKCLCDIKGTMPGGECESHCQCKLHVEGERCGRCVSGYFSLRADNPEGCSKCFCSGIGQTCSSADVNSSSYGTLEGWSVTDLARSRMVYPTRDNETGFMVIGMFELSETEAVYWSTPKGYLGNRLQSYGNKFVFKTSWVIVRGDTSGKPTTGPSIVLCGRNGMKIAYGDETFTGPSNATLEIVLKEDNWYHVPKSVRDIVTRLKRTEYHGDPVTRAQFLSVLMDVESILLRGTFHTDQVESVLEAATLHEGSTETEVSVSESLVEKCDCPPGYTGLSCEQCAFGHVRIYENTITHENVAKCIPCTMCNGHAESCDLETGECGLCHHNTFGDTCERCLPGYFGNALLGNPNDCKKCACPLEAETNNFSPSCLLKGGTELLNNTEYICTQCPEGYTGDHCEICDDGYYGNPMEVGGKCLPCPCHGGPCNARTGECIECLGNTEGWRCERCKSGYWGLPDEGCEPCSCSEIGALENVCDVITGQCICKARYGGRRCDECDSGYGNLDLDCPACECHANGSANGVCHKLSGQCVCKLGVEGIKCDQCQEEFFGLSEEFPDGCEGCRCHVEGSANRLCHRQSGQCVCKPNVMGRQCNKCMVGYWNVQSGVGCIPCSCDPNGSGKLECDTNSGQCFCKDGVEGVKCDRCQQGYYGFSSQGCKRCEQCASAAYVCDPDTGRCVCPPNSHGHECRICAVNTWGNVFQRGCRHCECDIAGSIGQTCNSGTGQCNCKEGYTGRQCNECSIGYYGYPNCRRCDCDERGSIPNSDGSLDCDEHGQCHCKAMTFGRQCDQCKSATFGLASVNPDGCTRCFCFGRSQDCEQSELSWGQIRLQGSRNLSVEYVVKDVDEYDFDYVVVIQLEGTRTNRELSEVKTMNNLDLIPSSTGNVSIGAYSAFQYPLYFQLPSQFLGDRTTSYGGLLNFTLVTVGAYQNIPEGSLRQFPLVQLHTHDELVLDYYEDQIVYGEEVIQHSTLLHERFWKNHYDGNVITRAILMVALQDVRHIFVRGTISTNFRQVLLTNVTLDMGIFVAGAENNHAFGIERCICPAQYSGLSCQNPGPGYYRFKPQIPNKLPETIDDYVGKSLPCDCSGRSNECHPETGVCLNCRNNTGGDHCEVCADGFYGTPSHGSCHACPCPETRKNFAKGCIVRGDKVSCICKPGYTGRLCEACEKGYFGFPHLEDGRCESCGCNREGSISDECDSWTGQCRCKPGITGMKCDRCEQPKNIVQNYKCKPCDNCTVTLIDDFTYLTDHLDRETAHIDKNGIPAPWIDLEHFEQESETLGASVGMLLDVKDRVVNFDQSILDSMKRNATRLNKHHTKLANRLDEFRDISVIKTMERSAALANDVNEMKNEIEDTIRILNNYGTSDSHIKLPAALKEATDLLEDIKQKYAQSKRRPEILEWAQQQYDLLGNKSEILLRQNKRLDDYMYEVGVFNDRMQHFERLNKEVFNNATLTETFSSKNRRKMAEVERSFQQADEMVDEVDGFLDEDIMAESVVKHEQIKDNHQQLQQNKENLKYLNDALEQTIIEFDQKFESLTGNEIPVAKEHANRLKKESDEFQQLFKDTEKGAANAMKASMAYENIVAAIVSAQESADNATDSGRVANNKVYPLGGVSLVERSEHAANVSSNIEKKAHKELEKANELNEVMVSKEKQVESLQYKMRLAGVENNKIVEEEGLITRGDAMKKLQGTLDQANIVSDQMKFVREEAGVLNSDVYKLKLKLAKLEPEWDTKFGMAEENVSQSLSNILKAKKELSRVEKLDKIQSEKFRTWNASFSAQLQELKDKIARAKHAAEGIRVSLESQSDCVRSYAPVSYGPSTTNRIMMSVALNSDINDSPLIYMQGENHRFVALEMHKRRIRLVWNLGDKAVVITHPTEIKQRDPKYDDAWYFIEANRTLNLAYLNVRRMTHSGVLVPTHSVEGASSASFSTITMGPSSRIWIGGVPEHLQTPELLARDGLGVVLSQLYIDQRQLGLWHFMSSTGNCEGAMLGPQESSSTTSERHFNGEGYAVLQKSSSHRSKNQFSLTLSFKTLDENALIFLALDEVNNRSISLTLYQGRLVFRVDYGGDSKLEINTTNRYNTGQWVVVEAARSFSKGSTENGILKVDNKEEFRGAPTKPINSGMLPNLSENYYLGGVPPGFKSGTTKAPGADHAFLGCLKGVQITGVSYDPLDSSKHFGIEGSCIDTISRAGFYGNGFVEFPSHSLRKRANFGFVFRTLEPNCSLLLSGFPSSLSNEYDSKDMRGNYSVFLYEGKLNLWVDSGAGRVELESNNTLNDGEYHVLKVIKRGRAVELRVDDEFQGAKSLPKQQALVNMPGELGGLFLGGVPDDPAFDSLSKSFNGLKGVIANVVFNNRTVSFDEALNFTNVQMGRSGPEMGSNILHTTLQQTQPFSRSFKPPPEGCNRDRFQVGSYSYEPNAFKYGDKPQSHSIVNVAARHLWQRNFNIQFDFRTFYPNGVLFVALGSKDKAKHFITLGLKDGSLALTVRGRKRDQLVLPVKLNDGQWHHVSLNSIKKKATLSVQTENGLSSAQIKLPKKLNAANNLFIGGIPDETLLPKELQPKPEEFKGCLKKFSVNNNTQDLARPGRHMNVGQCFPRIEQGSYFPGDAYAIYKRNFNVGKFMDVDLELRTSEVNGILMSVAEPINGFPAFSLEISNGNVILSIDVGDGYPIRVQSTLPSKYTLCDNRWHNVSALYEDHQIVLRVDDYPPNTLLVQSNDVLRRVATKAPLYIGGLPDTAPSGTLLLRENFKGCIRNVVIRNERKDWTDMDNLHNVLLSECLAVN</sequence>
<feature type="disulfide bond" evidence="13">
    <location>
        <begin position="1300"/>
        <end position="1309"/>
    </location>
</feature>
<dbReference type="InterPro" id="IPR000034">
    <property type="entry name" value="Laminin_IV"/>
</dbReference>
<feature type="domain" description="Laminin G" evidence="14">
    <location>
        <begin position="2708"/>
        <end position="2923"/>
    </location>
</feature>
<feature type="disulfide bond" evidence="13">
    <location>
        <begin position="1706"/>
        <end position="1718"/>
    </location>
</feature>
<dbReference type="Gene3D" id="2.60.120.200">
    <property type="match status" value="5"/>
</dbReference>
<feature type="domain" description="Laminin EGF-like" evidence="15">
    <location>
        <begin position="1134"/>
        <end position="1181"/>
    </location>
</feature>
<feature type="domain" description="Laminin G" evidence="14">
    <location>
        <begin position="3119"/>
        <end position="3299"/>
    </location>
</feature>
<dbReference type="FunFam" id="2.10.25.10:FF:000033">
    <property type="entry name" value="Laminin subunit alpha 2"/>
    <property type="match status" value="1"/>
</dbReference>
<reference evidence="18 19" key="1">
    <citation type="submission" date="2017-06" db="EMBL/GenBank/DDBJ databases">
        <title>Aedes aegypti genome working group (AGWG) sequencing and assembly.</title>
        <authorList>
            <consortium name="Aedes aegypti Genome Working Group (AGWG)"/>
            <person name="Matthews B.J."/>
        </authorList>
    </citation>
    <scope>NUCLEOTIDE SEQUENCE [LARGE SCALE GENOMIC DNA]</scope>
    <source>
        <strain evidence="18 19">LVP_AGWG</strain>
    </source>
</reference>
<feature type="disulfide bond" evidence="13">
    <location>
        <begin position="1085"/>
        <end position="1097"/>
    </location>
</feature>
<evidence type="ECO:0000256" key="9">
    <source>
        <dbReference type="ARBA" id="ARBA00023157"/>
    </source>
</evidence>
<feature type="disulfide bond" evidence="13">
    <location>
        <begin position="989"/>
        <end position="1006"/>
    </location>
</feature>
<dbReference type="InterPro" id="IPR000742">
    <property type="entry name" value="EGF"/>
</dbReference>
<dbReference type="FunFam" id="2.10.25.10:FF:000188">
    <property type="entry name" value="Laminin subunit gamma 2"/>
    <property type="match status" value="1"/>
</dbReference>
<dbReference type="SMART" id="SM00181">
    <property type="entry name" value="EGF"/>
    <property type="match status" value="12"/>
</dbReference>
<feature type="disulfide bond" evidence="13">
    <location>
        <begin position="1036"/>
        <end position="1053"/>
    </location>
</feature>
<keyword evidence="11 13" id="KW-0424">Laminin EGF-like domain</keyword>
<dbReference type="PROSITE" id="PS51115">
    <property type="entry name" value="LAMININ_IVA"/>
    <property type="match status" value="2"/>
</dbReference>
<feature type="disulfide bond" evidence="13">
    <location>
        <begin position="1034"/>
        <end position="1046"/>
    </location>
</feature>
<feature type="disulfide bond" evidence="13">
    <location>
        <begin position="848"/>
        <end position="857"/>
    </location>
</feature>
<feature type="domain" description="Laminin G" evidence="14">
    <location>
        <begin position="2939"/>
        <end position="3114"/>
    </location>
</feature>
<dbReference type="InterPro" id="IPR008211">
    <property type="entry name" value="Laminin_N"/>
</dbReference>
<evidence type="ECO:0000256" key="10">
    <source>
        <dbReference type="ARBA" id="ARBA00023180"/>
    </source>
</evidence>
<dbReference type="PROSITE" id="PS50027">
    <property type="entry name" value="EGF_LAM_2"/>
    <property type="match status" value="11"/>
</dbReference>
<keyword evidence="9 13" id="KW-1015">Disulfide bond</keyword>
<keyword evidence="6" id="KW-0084">Basement membrane</keyword>
<feature type="domain" description="Laminin EGF-like" evidence="15">
    <location>
        <begin position="1034"/>
        <end position="1084"/>
    </location>
</feature>
<dbReference type="Proteomes" id="UP000008820">
    <property type="component" value="Chromosome 2"/>
</dbReference>
<dbReference type="FunFam" id="2.10.25.10:FF:000034">
    <property type="entry name" value="Laminin subunit alpha 3"/>
    <property type="match status" value="1"/>
</dbReference>
<dbReference type="GO" id="GO:0009888">
    <property type="term" value="P:tissue development"/>
    <property type="evidence" value="ECO:0007669"/>
    <property type="project" value="TreeGrafter"/>
</dbReference>
<dbReference type="FunFam" id="2.10.25.10:FF:000574">
    <property type="entry name" value="laminin subunit alpha-1 isoform X1"/>
    <property type="match status" value="1"/>
</dbReference>
<name>A0A6I8T514_AEDAE</name>
<keyword evidence="3" id="KW-0272">Extracellular matrix</keyword>
<feature type="disulfide bond" evidence="12">
    <location>
        <begin position="3272"/>
        <end position="3299"/>
    </location>
</feature>
<feature type="disulfide bond" evidence="13">
    <location>
        <begin position="1231"/>
        <end position="1248"/>
    </location>
</feature>
<dbReference type="CDD" id="cd00055">
    <property type="entry name" value="EGF_Lam"/>
    <property type="match status" value="16"/>
</dbReference>
<evidence type="ECO:0000256" key="12">
    <source>
        <dbReference type="PROSITE-ProRule" id="PRU00122"/>
    </source>
</evidence>
<keyword evidence="7" id="KW-0130">Cell adhesion</keyword>
<feature type="disulfide bond" evidence="13">
    <location>
        <begin position="1055"/>
        <end position="1064"/>
    </location>
</feature>
<dbReference type="FunFam" id="2.10.25.10:FF:000561">
    <property type="entry name" value="Wing blister, isoform B"/>
    <property type="match status" value="1"/>
</dbReference>
<feature type="domain" description="Laminin EGF-like" evidence="15">
    <location>
        <begin position="1275"/>
        <end position="1329"/>
    </location>
</feature>
<dbReference type="PANTHER" id="PTHR10574">
    <property type="entry name" value="NETRIN/LAMININ-RELATED"/>
    <property type="match status" value="1"/>
</dbReference>
<feature type="domain" description="Laminin EGF-like" evidence="15">
    <location>
        <begin position="943"/>
        <end position="986"/>
    </location>
</feature>
<dbReference type="SMART" id="SM00282">
    <property type="entry name" value="LamG"/>
    <property type="match status" value="5"/>
</dbReference>
<keyword evidence="10" id="KW-0325">Glycoprotein</keyword>
<keyword evidence="2" id="KW-0964">Secreted</keyword>
<protein>
    <submittedName>
        <fullName evidence="18">Uncharacterized protein</fullName>
    </submittedName>
</protein>
<dbReference type="FunFam" id="2.10.25.10:FF:000242">
    <property type="entry name" value="Laminin subunit alpha 1"/>
    <property type="match status" value="1"/>
</dbReference>
<feature type="disulfide bond" evidence="13">
    <location>
        <begin position="987"/>
        <end position="999"/>
    </location>
</feature>
<dbReference type="PROSITE" id="PS01248">
    <property type="entry name" value="EGF_LAM_1"/>
    <property type="match status" value="8"/>
</dbReference>
<dbReference type="FunFam" id="2.10.25.10:FF:000074">
    <property type="entry name" value="Laminin subunit alpha"/>
    <property type="match status" value="1"/>
</dbReference>
<evidence type="ECO:0000256" key="13">
    <source>
        <dbReference type="PROSITE-ProRule" id="PRU00460"/>
    </source>
</evidence>
<dbReference type="InterPro" id="IPR001791">
    <property type="entry name" value="Laminin_G"/>
</dbReference>
<evidence type="ECO:0000256" key="6">
    <source>
        <dbReference type="ARBA" id="ARBA00022869"/>
    </source>
</evidence>
<feature type="disulfide bond" evidence="13">
    <location>
        <begin position="503"/>
        <end position="512"/>
    </location>
</feature>
<feature type="domain" description="Laminin EGF-like" evidence="15">
    <location>
        <begin position="483"/>
        <end position="526"/>
    </location>
</feature>
<dbReference type="Pfam" id="PF24973">
    <property type="entry name" value="EGF_LMN_ATRN"/>
    <property type="match status" value="1"/>
</dbReference>
<dbReference type="SUPFAM" id="SSF57196">
    <property type="entry name" value="EGF/Laminin"/>
    <property type="match status" value="13"/>
</dbReference>
<evidence type="ECO:0000256" key="2">
    <source>
        <dbReference type="ARBA" id="ARBA00022525"/>
    </source>
</evidence>
<dbReference type="FunFam" id="2.10.25.10:FF:000069">
    <property type="entry name" value="Laminin subunit alpha 1"/>
    <property type="match status" value="1"/>
</dbReference>
<dbReference type="GO" id="GO:0120036">
    <property type="term" value="P:plasma membrane bounded cell projection organization"/>
    <property type="evidence" value="ECO:0007669"/>
    <property type="project" value="UniProtKB-ARBA"/>
</dbReference>
<dbReference type="Pfam" id="PF00055">
    <property type="entry name" value="Laminin_N"/>
    <property type="match status" value="1"/>
</dbReference>
<dbReference type="GO" id="GO:0009887">
    <property type="term" value="P:animal organ morphogenesis"/>
    <property type="evidence" value="ECO:0007669"/>
    <property type="project" value="TreeGrafter"/>
</dbReference>
<feature type="domain" description="Laminin G" evidence="14">
    <location>
        <begin position="2519"/>
        <end position="2704"/>
    </location>
</feature>
<keyword evidence="19" id="KW-1185">Reference proteome</keyword>
<dbReference type="PROSITE" id="PS51117">
    <property type="entry name" value="LAMININ_NTER"/>
    <property type="match status" value="1"/>
</dbReference>
<evidence type="ECO:0000256" key="4">
    <source>
        <dbReference type="ARBA" id="ARBA00022729"/>
    </source>
</evidence>
<feature type="domain" description="Laminin EGF-like" evidence="15">
    <location>
        <begin position="987"/>
        <end position="1033"/>
    </location>
</feature>
<dbReference type="InterPro" id="IPR050440">
    <property type="entry name" value="Laminin/Netrin_ECM"/>
</dbReference>
<keyword evidence="8" id="KW-0175">Coiled coil</keyword>
<dbReference type="InterPro" id="IPR002049">
    <property type="entry name" value="LE_dom"/>
</dbReference>
<dbReference type="InterPro" id="IPR013320">
    <property type="entry name" value="ConA-like_dom_sf"/>
</dbReference>
<dbReference type="GO" id="GO:0005604">
    <property type="term" value="C:basement membrane"/>
    <property type="evidence" value="ECO:0007669"/>
    <property type="project" value="UniProtKB-SubCell"/>
</dbReference>
<evidence type="ECO:0000259" key="16">
    <source>
        <dbReference type="PROSITE" id="PS51115"/>
    </source>
</evidence>
<dbReference type="GO" id="GO:0048731">
    <property type="term" value="P:system development"/>
    <property type="evidence" value="ECO:0007669"/>
    <property type="project" value="UniProtKB-ARBA"/>
</dbReference>
<dbReference type="CDD" id="cd00110">
    <property type="entry name" value="LamG"/>
    <property type="match status" value="5"/>
</dbReference>
<feature type="disulfide bond" evidence="13">
    <location>
        <begin position="1727"/>
        <end position="1736"/>
    </location>
</feature>
<organism evidence="18 19">
    <name type="scientific">Aedes aegypti</name>
    <name type="common">Yellowfever mosquito</name>
    <name type="synonym">Culex aegypti</name>
    <dbReference type="NCBI Taxonomy" id="7159"/>
    <lineage>
        <taxon>Eukaryota</taxon>
        <taxon>Metazoa</taxon>
        <taxon>Ecdysozoa</taxon>
        <taxon>Arthropoda</taxon>
        <taxon>Hexapoda</taxon>
        <taxon>Insecta</taxon>
        <taxon>Pterygota</taxon>
        <taxon>Neoptera</taxon>
        <taxon>Endopterygota</taxon>
        <taxon>Diptera</taxon>
        <taxon>Nematocera</taxon>
        <taxon>Culicoidea</taxon>
        <taxon>Culicidae</taxon>
        <taxon>Culicinae</taxon>
        <taxon>Aedini</taxon>
        <taxon>Aedes</taxon>
        <taxon>Stegomyia</taxon>
    </lineage>
</organism>
<dbReference type="Pfam" id="PF02210">
    <property type="entry name" value="Laminin_G_2"/>
    <property type="match status" value="3"/>
</dbReference>
<dbReference type="InterPro" id="IPR056863">
    <property type="entry name" value="LMN_ATRN_NET-like_EGF"/>
</dbReference>
<evidence type="ECO:0000259" key="15">
    <source>
        <dbReference type="PROSITE" id="PS50027"/>
    </source>
</evidence>
<dbReference type="InParanoid" id="A0A6I8T514"/>
<feature type="domain" description="Laminin G" evidence="14">
    <location>
        <begin position="2318"/>
        <end position="2505"/>
    </location>
</feature>
<reference evidence="18" key="2">
    <citation type="submission" date="2020-05" db="UniProtKB">
        <authorList>
            <consortium name="EnsemblMetazoa"/>
        </authorList>
    </citation>
    <scope>IDENTIFICATION</scope>
    <source>
        <strain evidence="18">LVP_AGWG</strain>
    </source>
</reference>
<gene>
    <name evidence="18" type="primary">5570897</name>
</gene>
<dbReference type="FunCoup" id="A0A6I8T514">
    <property type="interactions" value="18"/>
</dbReference>
<feature type="domain" description="Laminin EGF-like" evidence="15">
    <location>
        <begin position="1706"/>
        <end position="1753"/>
    </location>
</feature>
<feature type="disulfide bond" evidence="13">
    <location>
        <begin position="1624"/>
        <end position="1633"/>
    </location>
</feature>
<dbReference type="Pfam" id="PF00054">
    <property type="entry name" value="Laminin_G_1"/>
    <property type="match status" value="2"/>
</dbReference>
<dbReference type="PROSITE" id="PS50025">
    <property type="entry name" value="LAM_G_DOMAIN"/>
    <property type="match status" value="5"/>
</dbReference>
<keyword evidence="5" id="KW-0677">Repeat</keyword>
<dbReference type="Pfam" id="PF00053">
    <property type="entry name" value="EGF_laminin"/>
    <property type="match status" value="16"/>
</dbReference>
<feature type="disulfide bond" evidence="13">
    <location>
        <begin position="1087"/>
        <end position="1104"/>
    </location>
</feature>
<evidence type="ECO:0000256" key="5">
    <source>
        <dbReference type="ARBA" id="ARBA00022737"/>
    </source>
</evidence>
<accession>A0A6I8T514</accession>
<dbReference type="FunFam" id="2.60.120.200:FF:000200">
    <property type="entry name" value="Laminin subunit alpha-3"/>
    <property type="match status" value="1"/>
</dbReference>
<evidence type="ECO:0000256" key="7">
    <source>
        <dbReference type="ARBA" id="ARBA00022889"/>
    </source>
</evidence>
<dbReference type="FunFam" id="2.10.25.10:FF:000082">
    <property type="entry name" value="Laminin subunit alpha 1"/>
    <property type="match status" value="1"/>
</dbReference>
<feature type="domain" description="Laminin N-terminal" evidence="17">
    <location>
        <begin position="107"/>
        <end position="353"/>
    </location>
</feature>
<dbReference type="PANTHER" id="PTHR10574:SF428">
    <property type="entry name" value="LAMININ SUBUNIT ALPHA-1-LIKE PROTEIN"/>
    <property type="match status" value="1"/>
</dbReference>
<feature type="domain" description="Laminin EGF-like" evidence="15">
    <location>
        <begin position="1085"/>
        <end position="1133"/>
    </location>
</feature>
<dbReference type="Gene3D" id="2.170.300.10">
    <property type="entry name" value="Tie2 ligand-binding domain superfamily"/>
    <property type="match status" value="1"/>
</dbReference>
<feature type="disulfide bond" evidence="13">
    <location>
        <begin position="960"/>
        <end position="969"/>
    </location>
</feature>
<dbReference type="FunFam" id="2.10.25.10:FF:000090">
    <property type="entry name" value="laminin subunit alpha"/>
    <property type="match status" value="1"/>
</dbReference>
<dbReference type="SUPFAM" id="SSF49899">
    <property type="entry name" value="Concanavalin A-like lectins/glucanases"/>
    <property type="match status" value="5"/>
</dbReference>
<evidence type="ECO:0000259" key="14">
    <source>
        <dbReference type="PROSITE" id="PS50025"/>
    </source>
</evidence>
<evidence type="ECO:0000259" key="17">
    <source>
        <dbReference type="PROSITE" id="PS51117"/>
    </source>
</evidence>
<dbReference type="Pfam" id="PF00052">
    <property type="entry name" value="Laminin_B"/>
    <property type="match status" value="2"/>
</dbReference>
<comment type="subcellular location">
    <subcellularLocation>
        <location evidence="1">Secreted</location>
        <location evidence="1">Extracellular space</location>
        <location evidence="1">Extracellular matrix</location>
        <location evidence="1">Basement membrane</location>
    </subcellularLocation>
</comment>
<dbReference type="SMART" id="SM00180">
    <property type="entry name" value="EGF_Lam"/>
    <property type="match status" value="18"/>
</dbReference>
<feature type="disulfide bond" evidence="13">
    <location>
        <begin position="1134"/>
        <end position="1146"/>
    </location>
</feature>
<feature type="disulfide bond" evidence="13">
    <location>
        <begin position="1708"/>
        <end position="1725"/>
    </location>
</feature>
<dbReference type="FunFam" id="2.10.25.10:FF:000775">
    <property type="entry name" value="Predicted protein"/>
    <property type="match status" value="1"/>
</dbReference>
<dbReference type="PRINTS" id="PR00011">
    <property type="entry name" value="EGFLAMININ"/>
</dbReference>
<dbReference type="GO" id="GO:0007155">
    <property type="term" value="P:cell adhesion"/>
    <property type="evidence" value="ECO:0007669"/>
    <property type="project" value="UniProtKB-KW"/>
</dbReference>
<dbReference type="GO" id="GO:0030154">
    <property type="term" value="P:cell differentiation"/>
    <property type="evidence" value="ECO:0007669"/>
    <property type="project" value="UniProtKB-ARBA"/>
</dbReference>
<keyword evidence="4" id="KW-0732">Signal</keyword>